<protein>
    <recommendedName>
        <fullName evidence="4">Anti-sigma factor</fullName>
    </recommendedName>
</protein>
<proteinExistence type="predicted"/>
<dbReference type="PROSITE" id="PS51257">
    <property type="entry name" value="PROKAR_LIPOPROTEIN"/>
    <property type="match status" value="1"/>
</dbReference>
<name>A0ABW6AMQ1_9BACT</name>
<gene>
    <name evidence="2" type="ORF">ACFS25_14910</name>
</gene>
<evidence type="ECO:0000313" key="3">
    <source>
        <dbReference type="Proteomes" id="UP001597512"/>
    </source>
</evidence>
<accession>A0ABW6AMQ1</accession>
<feature type="signal peptide" evidence="1">
    <location>
        <begin position="1"/>
        <end position="18"/>
    </location>
</feature>
<evidence type="ECO:0000313" key="2">
    <source>
        <dbReference type="EMBL" id="MFD2935080.1"/>
    </source>
</evidence>
<sequence length="133" mass="14532">MKTINSVALLLFTLLALGSCTPKMNFSASSIAPAATGDVKVKKDKNKNYLLQVNVRNLAEPQKLNPAKNKYLVWMESDDNSVSKLGQITPYSKILKGELKATTTSKPNQVFITAEDNADGQYPDGQIVLTTKK</sequence>
<reference evidence="3" key="1">
    <citation type="journal article" date="2019" name="Int. J. Syst. Evol. Microbiol.">
        <title>The Global Catalogue of Microorganisms (GCM) 10K type strain sequencing project: providing services to taxonomists for standard genome sequencing and annotation.</title>
        <authorList>
            <consortium name="The Broad Institute Genomics Platform"/>
            <consortium name="The Broad Institute Genome Sequencing Center for Infectious Disease"/>
            <person name="Wu L."/>
            <person name="Ma J."/>
        </authorList>
    </citation>
    <scope>NUCLEOTIDE SEQUENCE [LARGE SCALE GENOMIC DNA]</scope>
    <source>
        <strain evidence="3">KCTC 52490</strain>
    </source>
</reference>
<keyword evidence="1" id="KW-0732">Signal</keyword>
<dbReference type="Proteomes" id="UP001597512">
    <property type="component" value="Unassembled WGS sequence"/>
</dbReference>
<keyword evidence="3" id="KW-1185">Reference proteome</keyword>
<evidence type="ECO:0008006" key="4">
    <source>
        <dbReference type="Google" id="ProtNLM"/>
    </source>
</evidence>
<feature type="chain" id="PRO_5046283186" description="Anti-sigma factor" evidence="1">
    <location>
        <begin position="19"/>
        <end position="133"/>
    </location>
</feature>
<dbReference type="RefSeq" id="WP_381502318.1">
    <property type="nucleotide sequence ID" value="NZ_JBHUOM010000012.1"/>
</dbReference>
<comment type="caution">
    <text evidence="2">The sequence shown here is derived from an EMBL/GenBank/DDBJ whole genome shotgun (WGS) entry which is preliminary data.</text>
</comment>
<dbReference type="EMBL" id="JBHUOM010000012">
    <property type="protein sequence ID" value="MFD2935080.1"/>
    <property type="molecule type" value="Genomic_DNA"/>
</dbReference>
<evidence type="ECO:0000256" key="1">
    <source>
        <dbReference type="SAM" id="SignalP"/>
    </source>
</evidence>
<organism evidence="2 3">
    <name type="scientific">Spirosoma flavum</name>
    <dbReference type="NCBI Taxonomy" id="2048557"/>
    <lineage>
        <taxon>Bacteria</taxon>
        <taxon>Pseudomonadati</taxon>
        <taxon>Bacteroidota</taxon>
        <taxon>Cytophagia</taxon>
        <taxon>Cytophagales</taxon>
        <taxon>Cytophagaceae</taxon>
        <taxon>Spirosoma</taxon>
    </lineage>
</organism>